<dbReference type="OrthoDB" id="2168082at2"/>
<feature type="modified residue" description="4-aspartylphosphate" evidence="1">
    <location>
        <position position="54"/>
    </location>
</feature>
<dbReference type="InterPro" id="IPR046947">
    <property type="entry name" value="LytR-like"/>
</dbReference>
<evidence type="ECO:0000259" key="2">
    <source>
        <dbReference type="PROSITE" id="PS50110"/>
    </source>
</evidence>
<dbReference type="InterPro" id="IPR007492">
    <property type="entry name" value="LytTR_DNA-bd_dom"/>
</dbReference>
<dbReference type="EMBL" id="CP003156">
    <property type="protein sequence ID" value="AEV33348.1"/>
    <property type="molecule type" value="Genomic_DNA"/>
</dbReference>
<feature type="domain" description="HTH LytTR-type" evidence="3">
    <location>
        <begin position="123"/>
        <end position="222"/>
    </location>
</feature>
<reference evidence="4 5" key="1">
    <citation type="journal article" date="2012" name="Stand. Genomic Sci.">
        <title>Genome sequence of the orange-pigmented seawater bacterium Owenweeksia hongkongensis type strain (UST20020801(T)).</title>
        <authorList>
            <person name="Riedel T."/>
            <person name="Held B."/>
            <person name="Nolan M."/>
            <person name="Lucas S."/>
            <person name="Lapidus A."/>
            <person name="Tice H."/>
            <person name="Del Rio T.G."/>
            <person name="Cheng J.F."/>
            <person name="Han C."/>
            <person name="Tapia R."/>
            <person name="Goodwin L.A."/>
            <person name="Pitluck S."/>
            <person name="Liolios K."/>
            <person name="Mavromatis K."/>
            <person name="Pagani I."/>
            <person name="Ivanova N."/>
            <person name="Mikhailova N."/>
            <person name="Pati A."/>
            <person name="Chen A."/>
            <person name="Palaniappan K."/>
            <person name="Rohde M."/>
            <person name="Tindall B.J."/>
            <person name="Detter J.C."/>
            <person name="Goker M."/>
            <person name="Woyke T."/>
            <person name="Bristow J."/>
            <person name="Eisen J.A."/>
            <person name="Markowitz V."/>
            <person name="Hugenholtz P."/>
            <person name="Klenk H.P."/>
            <person name="Kyrpides N.C."/>
        </authorList>
    </citation>
    <scope>NUCLEOTIDE SEQUENCE</scope>
    <source>
        <strain evidence="5">DSM 17368 / JCM 12287 / NRRL B-23963</strain>
    </source>
</reference>
<dbReference type="PANTHER" id="PTHR37299:SF1">
    <property type="entry name" value="STAGE 0 SPORULATION PROTEIN A HOMOLOG"/>
    <property type="match status" value="1"/>
</dbReference>
<dbReference type="InterPro" id="IPR001789">
    <property type="entry name" value="Sig_transdc_resp-reg_receiver"/>
</dbReference>
<dbReference type="Pfam" id="PF00072">
    <property type="entry name" value="Response_reg"/>
    <property type="match status" value="1"/>
</dbReference>
<dbReference type="InterPro" id="IPR011006">
    <property type="entry name" value="CheY-like_superfamily"/>
</dbReference>
<evidence type="ECO:0000256" key="1">
    <source>
        <dbReference type="PROSITE-ProRule" id="PRU00169"/>
    </source>
</evidence>
<dbReference type="Gene3D" id="3.40.50.2300">
    <property type="match status" value="1"/>
</dbReference>
<dbReference type="Gene3D" id="2.40.50.1020">
    <property type="entry name" value="LytTr DNA-binding domain"/>
    <property type="match status" value="1"/>
</dbReference>
<accession>G8R6C8</accession>
<dbReference type="Proteomes" id="UP000005631">
    <property type="component" value="Chromosome"/>
</dbReference>
<protein>
    <submittedName>
        <fullName evidence="4">Response regulator of the LytR/AlgR family</fullName>
    </submittedName>
</protein>
<proteinExistence type="predicted"/>
<feature type="domain" description="Response regulatory" evidence="2">
    <location>
        <begin position="3"/>
        <end position="114"/>
    </location>
</feature>
<gene>
    <name evidence="4" type="ordered locus">Oweho_2377</name>
</gene>
<dbReference type="RefSeq" id="WP_014202697.1">
    <property type="nucleotide sequence ID" value="NC_016599.1"/>
</dbReference>
<dbReference type="PANTHER" id="PTHR37299">
    <property type="entry name" value="TRANSCRIPTIONAL REGULATOR-RELATED"/>
    <property type="match status" value="1"/>
</dbReference>
<organism evidence="4 5">
    <name type="scientific">Owenweeksia hongkongensis (strain DSM 17368 / CIP 108786 / JCM 12287 / NRRL B-23963 / UST20020801)</name>
    <dbReference type="NCBI Taxonomy" id="926562"/>
    <lineage>
        <taxon>Bacteria</taxon>
        <taxon>Pseudomonadati</taxon>
        <taxon>Bacteroidota</taxon>
        <taxon>Flavobacteriia</taxon>
        <taxon>Flavobacteriales</taxon>
        <taxon>Owenweeksiaceae</taxon>
        <taxon>Owenweeksia</taxon>
    </lineage>
</organism>
<dbReference type="KEGG" id="oho:Oweho_2377"/>
<keyword evidence="5" id="KW-1185">Reference proteome</keyword>
<dbReference type="SMART" id="SM00850">
    <property type="entry name" value="LytTR"/>
    <property type="match status" value="1"/>
</dbReference>
<dbReference type="GO" id="GO:0003677">
    <property type="term" value="F:DNA binding"/>
    <property type="evidence" value="ECO:0007669"/>
    <property type="project" value="InterPro"/>
</dbReference>
<dbReference type="SUPFAM" id="SSF52172">
    <property type="entry name" value="CheY-like"/>
    <property type="match status" value="1"/>
</dbReference>
<dbReference type="AlphaFoldDB" id="G8R6C8"/>
<dbReference type="STRING" id="926562.Oweho_2377"/>
<evidence type="ECO:0000259" key="3">
    <source>
        <dbReference type="PROSITE" id="PS50930"/>
    </source>
</evidence>
<keyword evidence="1" id="KW-0597">Phosphoprotein</keyword>
<name>G8R6C8_OWEHD</name>
<dbReference type="PROSITE" id="PS50110">
    <property type="entry name" value="RESPONSE_REGULATORY"/>
    <property type="match status" value="1"/>
</dbReference>
<sequence length="224" mass="25756">MIKALIVDDEEMARESLSYLIEKVDNIEVVESFESAIDAKKYLEKNQVDVIFLDVEMPDFSGMEFLASMDTLPNIILTTNNPDYAVQAFEYEVLDFIPKPVSYGRLAKAVERLDNTVEKRDDFFVRSEGRYVRVPFESLMYVETMDDYLKLHLEDKSKCIVHSTLTKMEEKLPAAQFQKVHRSYIVNLSKIVDIEETTIVVGQSVIPVSRAFRPVLKERLNLGG</sequence>
<dbReference type="Pfam" id="PF04397">
    <property type="entry name" value="LytTR"/>
    <property type="match status" value="1"/>
</dbReference>
<dbReference type="PROSITE" id="PS50930">
    <property type="entry name" value="HTH_LYTTR"/>
    <property type="match status" value="1"/>
</dbReference>
<evidence type="ECO:0000313" key="4">
    <source>
        <dbReference type="EMBL" id="AEV33348.1"/>
    </source>
</evidence>
<dbReference type="HOGENOM" id="CLU_000445_14_1_10"/>
<dbReference type="SMART" id="SM00448">
    <property type="entry name" value="REC"/>
    <property type="match status" value="1"/>
</dbReference>
<dbReference type="GO" id="GO:0000156">
    <property type="term" value="F:phosphorelay response regulator activity"/>
    <property type="evidence" value="ECO:0007669"/>
    <property type="project" value="InterPro"/>
</dbReference>
<dbReference type="eggNOG" id="COG3279">
    <property type="taxonomic scope" value="Bacteria"/>
</dbReference>
<evidence type="ECO:0000313" key="5">
    <source>
        <dbReference type="Proteomes" id="UP000005631"/>
    </source>
</evidence>